<evidence type="ECO:0008006" key="3">
    <source>
        <dbReference type="Google" id="ProtNLM"/>
    </source>
</evidence>
<evidence type="ECO:0000313" key="1">
    <source>
        <dbReference type="EMBL" id="KZT71106.1"/>
    </source>
</evidence>
<dbReference type="GO" id="GO:0008757">
    <property type="term" value="F:S-adenosylmethionine-dependent methyltransferase activity"/>
    <property type="evidence" value="ECO:0007669"/>
    <property type="project" value="UniProtKB-ARBA"/>
</dbReference>
<accession>A0A165RSI2</accession>
<keyword evidence="2" id="KW-1185">Reference proteome</keyword>
<proteinExistence type="predicted"/>
<dbReference type="InterPro" id="IPR019410">
    <property type="entry name" value="Methyltransf_16"/>
</dbReference>
<dbReference type="EMBL" id="KV429047">
    <property type="protein sequence ID" value="KZT71106.1"/>
    <property type="molecule type" value="Genomic_DNA"/>
</dbReference>
<dbReference type="PANTHER" id="PTHR14614:SF147">
    <property type="entry name" value="S-ADENOSYLMETHIONINE-DEPENDENT METHYLTRANSFERASE OF THE SEVEN BETA-STRAND FAMILY"/>
    <property type="match status" value="1"/>
</dbReference>
<dbReference type="Pfam" id="PF10294">
    <property type="entry name" value="Methyltransf_16"/>
    <property type="match status" value="1"/>
</dbReference>
<name>A0A165RSI2_9APHY</name>
<dbReference type="Proteomes" id="UP000076727">
    <property type="component" value="Unassembled WGS sequence"/>
</dbReference>
<gene>
    <name evidence="1" type="ORF">DAEQUDRAFT_137501</name>
</gene>
<organism evidence="1 2">
    <name type="scientific">Daedalea quercina L-15889</name>
    <dbReference type="NCBI Taxonomy" id="1314783"/>
    <lineage>
        <taxon>Eukaryota</taxon>
        <taxon>Fungi</taxon>
        <taxon>Dikarya</taxon>
        <taxon>Basidiomycota</taxon>
        <taxon>Agaricomycotina</taxon>
        <taxon>Agaricomycetes</taxon>
        <taxon>Polyporales</taxon>
        <taxon>Fomitopsis</taxon>
    </lineage>
</organism>
<dbReference type="PANTHER" id="PTHR14614">
    <property type="entry name" value="HEPATOCELLULAR CARCINOMA-ASSOCIATED ANTIGEN"/>
    <property type="match status" value="1"/>
</dbReference>
<dbReference type="STRING" id="1314783.A0A165RSI2"/>
<dbReference type="Gene3D" id="3.40.50.150">
    <property type="entry name" value="Vaccinia Virus protein VP39"/>
    <property type="match status" value="1"/>
</dbReference>
<dbReference type="InterPro" id="IPR029063">
    <property type="entry name" value="SAM-dependent_MTases_sf"/>
</dbReference>
<dbReference type="OrthoDB" id="433955at2759"/>
<reference evidence="1 2" key="1">
    <citation type="journal article" date="2016" name="Mol. Biol. Evol.">
        <title>Comparative Genomics of Early-Diverging Mushroom-Forming Fungi Provides Insights into the Origins of Lignocellulose Decay Capabilities.</title>
        <authorList>
            <person name="Nagy L.G."/>
            <person name="Riley R."/>
            <person name="Tritt A."/>
            <person name="Adam C."/>
            <person name="Daum C."/>
            <person name="Floudas D."/>
            <person name="Sun H."/>
            <person name="Yadav J.S."/>
            <person name="Pangilinan J."/>
            <person name="Larsson K.H."/>
            <person name="Matsuura K."/>
            <person name="Barry K."/>
            <person name="Labutti K."/>
            <person name="Kuo R."/>
            <person name="Ohm R.A."/>
            <person name="Bhattacharya S.S."/>
            <person name="Shirouzu T."/>
            <person name="Yoshinaga Y."/>
            <person name="Martin F.M."/>
            <person name="Grigoriev I.V."/>
            <person name="Hibbett D.S."/>
        </authorList>
    </citation>
    <scope>NUCLEOTIDE SEQUENCE [LARGE SCALE GENOMIC DNA]</scope>
    <source>
        <strain evidence="1 2">L-15889</strain>
    </source>
</reference>
<sequence length="394" mass="42843">MTILSAPSTHLPPIGKIQTYSAEDLTKAVHYLRLIYNPDVRGIRRVDLVSSLKHGSHPSPDPNLDALRSDAFERSYAIRWLTALIAQVYRLLECDCSDDDDASYDAAGETSELEVLLQQASTLLAICAGTASAGTITRTFHFHNSDEPIEIQLTDVPLENQDYTSVGAQTWGSACLLAEMLVEDPEVFGLGSPPEDLRVLELGAGTGLVSIALGKLLSAKGHSASSVVATDFHPSVLANLKSNIAANFPHTSPCPISISSHALDWAKFPALQERPAPFNEPFDLIFGADIIYEVEHARWIKSCAEKLLRKPDVSSTWVHSRARFHLIIPLRPTHTLESSTVETVFPFSARSSGAEQLVILSKDVTVCEASGDVRSRSGAAAEVEYVHYAIGWDS</sequence>
<dbReference type="AlphaFoldDB" id="A0A165RSI2"/>
<dbReference type="SUPFAM" id="SSF53335">
    <property type="entry name" value="S-adenosyl-L-methionine-dependent methyltransferases"/>
    <property type="match status" value="1"/>
</dbReference>
<protein>
    <recommendedName>
        <fullName evidence="3">S-adenosyl-L-methionine-dependent methyltransferase</fullName>
    </recommendedName>
</protein>
<dbReference type="CDD" id="cd02440">
    <property type="entry name" value="AdoMet_MTases"/>
    <property type="match status" value="1"/>
</dbReference>
<evidence type="ECO:0000313" key="2">
    <source>
        <dbReference type="Proteomes" id="UP000076727"/>
    </source>
</evidence>